<dbReference type="PANTHER" id="PTHR43406:SF1">
    <property type="entry name" value="TRYPTOPHAN SYNTHASE ALPHA CHAIN, CHLOROPLASTIC"/>
    <property type="match status" value="1"/>
</dbReference>
<keyword evidence="5 9" id="KW-0822">Tryptophan biosynthesis</keyword>
<evidence type="ECO:0000256" key="8">
    <source>
        <dbReference type="ARBA" id="ARBA00049047"/>
    </source>
</evidence>
<dbReference type="AlphaFoldDB" id="A0A059FVT2"/>
<reference evidence="11 12" key="1">
    <citation type="submission" date="2013-04" db="EMBL/GenBank/DDBJ databases">
        <title>Hyphomonas hirschiana VP5 Genome Sequencing.</title>
        <authorList>
            <person name="Lai Q."/>
            <person name="Shao Z."/>
        </authorList>
    </citation>
    <scope>NUCLEOTIDE SEQUENCE [LARGE SCALE GENOMIC DNA]</scope>
    <source>
        <strain evidence="11 12">VP5</strain>
    </source>
</reference>
<dbReference type="Gene3D" id="3.20.20.70">
    <property type="entry name" value="Aldolase class I"/>
    <property type="match status" value="1"/>
</dbReference>
<evidence type="ECO:0000256" key="9">
    <source>
        <dbReference type="HAMAP-Rule" id="MF_00131"/>
    </source>
</evidence>
<dbReference type="EMBL" id="ARYI01000006">
    <property type="protein sequence ID" value="KCZ94722.1"/>
    <property type="molecule type" value="Genomic_DNA"/>
</dbReference>
<dbReference type="InterPro" id="IPR013785">
    <property type="entry name" value="Aldolase_TIM"/>
</dbReference>
<dbReference type="Pfam" id="PF00290">
    <property type="entry name" value="Trp_syntA"/>
    <property type="match status" value="1"/>
</dbReference>
<keyword evidence="12" id="KW-1185">Reference proteome</keyword>
<dbReference type="InterPro" id="IPR002028">
    <property type="entry name" value="Trp_synthase_suA"/>
</dbReference>
<dbReference type="GO" id="GO:0005829">
    <property type="term" value="C:cytosol"/>
    <property type="evidence" value="ECO:0007669"/>
    <property type="project" value="TreeGrafter"/>
</dbReference>
<dbReference type="NCBIfam" id="TIGR00262">
    <property type="entry name" value="trpA"/>
    <property type="match status" value="1"/>
</dbReference>
<evidence type="ECO:0000256" key="10">
    <source>
        <dbReference type="RuleBase" id="RU003662"/>
    </source>
</evidence>
<dbReference type="InterPro" id="IPR011060">
    <property type="entry name" value="RibuloseP-bd_barrel"/>
</dbReference>
<name>A0A059FVT2_9PROT</name>
<dbReference type="Proteomes" id="UP000025061">
    <property type="component" value="Unassembled WGS sequence"/>
</dbReference>
<keyword evidence="7 9" id="KW-0456">Lyase</keyword>
<dbReference type="FunFam" id="3.20.20.70:FF:000037">
    <property type="entry name" value="Tryptophan synthase alpha chain"/>
    <property type="match status" value="1"/>
</dbReference>
<feature type="active site" description="Proton acceptor" evidence="9">
    <location>
        <position position="51"/>
    </location>
</feature>
<organism evidence="11 12">
    <name type="scientific">Hyphomonas hirschiana VP5</name>
    <dbReference type="NCBI Taxonomy" id="1280951"/>
    <lineage>
        <taxon>Bacteria</taxon>
        <taxon>Pseudomonadati</taxon>
        <taxon>Pseudomonadota</taxon>
        <taxon>Alphaproteobacteria</taxon>
        <taxon>Hyphomonadales</taxon>
        <taxon>Hyphomonadaceae</taxon>
        <taxon>Hyphomonas</taxon>
    </lineage>
</organism>
<evidence type="ECO:0000313" key="11">
    <source>
        <dbReference type="EMBL" id="KCZ94722.1"/>
    </source>
</evidence>
<comment type="caution">
    <text evidence="11">The sequence shown here is derived from an EMBL/GenBank/DDBJ whole genome shotgun (WGS) entry which is preliminary data.</text>
</comment>
<keyword evidence="6 9" id="KW-0057">Aromatic amino acid biosynthesis</keyword>
<evidence type="ECO:0000256" key="4">
    <source>
        <dbReference type="ARBA" id="ARBA00022605"/>
    </source>
</evidence>
<dbReference type="HAMAP" id="MF_00131">
    <property type="entry name" value="Trp_synth_alpha"/>
    <property type="match status" value="1"/>
</dbReference>
<keyword evidence="4 9" id="KW-0028">Amino-acid biosynthesis</keyword>
<comment type="subunit">
    <text evidence="3 9">Tetramer of two alpha and two beta chains.</text>
</comment>
<dbReference type="SUPFAM" id="SSF51366">
    <property type="entry name" value="Ribulose-phoshate binding barrel"/>
    <property type="match status" value="1"/>
</dbReference>
<dbReference type="OrthoDB" id="9804578at2"/>
<feature type="active site" description="Proton acceptor" evidence="9">
    <location>
        <position position="62"/>
    </location>
</feature>
<gene>
    <name evidence="9" type="primary">trpA</name>
    <name evidence="11" type="ORF">HHI_08003</name>
</gene>
<dbReference type="EC" id="4.2.1.20" evidence="9"/>
<dbReference type="PATRIC" id="fig|1280951.3.peg.1616"/>
<evidence type="ECO:0000256" key="2">
    <source>
        <dbReference type="ARBA" id="ARBA00004733"/>
    </source>
</evidence>
<sequence length="275" mass="28290">MGRERIEAAFAKAKGENRAALVTYLMAGDPSLEESYTAMCALRDNGADIIELGAPFTDPMADGPAIQRAGLRALANGTKLTDVLALAARFRKDDQTTPLILMGYANPIHSMGYEVFAEAAADAGIDGSIIVDLPPEEDAGLREIYSKRGLSVIRLATPTTDEARAAKVADGASGFIYFVAVTGVTGSGSADPAAIAGKVAMVRKVSGLPVCVGFGVKNGAQAVEMAKIADGVVVGSAFVEKAQDAHESGKFETAAPAMGELAGELRRALAGVSKG</sequence>
<dbReference type="PANTHER" id="PTHR43406">
    <property type="entry name" value="TRYPTOPHAN SYNTHASE, ALPHA CHAIN"/>
    <property type="match status" value="1"/>
</dbReference>
<evidence type="ECO:0000313" key="12">
    <source>
        <dbReference type="Proteomes" id="UP000025061"/>
    </source>
</evidence>
<dbReference type="InterPro" id="IPR018204">
    <property type="entry name" value="Trp_synthase_alpha_AS"/>
</dbReference>
<evidence type="ECO:0000256" key="5">
    <source>
        <dbReference type="ARBA" id="ARBA00022822"/>
    </source>
</evidence>
<dbReference type="PROSITE" id="PS00167">
    <property type="entry name" value="TRP_SYNTHASE_ALPHA"/>
    <property type="match status" value="1"/>
</dbReference>
<comment type="catalytic activity">
    <reaction evidence="8 9">
        <text>(1S,2R)-1-C-(indol-3-yl)glycerol 3-phosphate + L-serine = D-glyceraldehyde 3-phosphate + L-tryptophan + H2O</text>
        <dbReference type="Rhea" id="RHEA:10532"/>
        <dbReference type="ChEBI" id="CHEBI:15377"/>
        <dbReference type="ChEBI" id="CHEBI:33384"/>
        <dbReference type="ChEBI" id="CHEBI:57912"/>
        <dbReference type="ChEBI" id="CHEBI:58866"/>
        <dbReference type="ChEBI" id="CHEBI:59776"/>
        <dbReference type="EC" id="4.2.1.20"/>
    </reaction>
</comment>
<evidence type="ECO:0000256" key="6">
    <source>
        <dbReference type="ARBA" id="ARBA00023141"/>
    </source>
</evidence>
<dbReference type="GO" id="GO:0004834">
    <property type="term" value="F:tryptophan synthase activity"/>
    <property type="evidence" value="ECO:0007669"/>
    <property type="project" value="UniProtKB-UniRule"/>
</dbReference>
<evidence type="ECO:0000256" key="1">
    <source>
        <dbReference type="ARBA" id="ARBA00003365"/>
    </source>
</evidence>
<protein>
    <recommendedName>
        <fullName evidence="9">Tryptophan synthase alpha chain</fullName>
        <ecNumber evidence="9">4.2.1.20</ecNumber>
    </recommendedName>
</protein>
<accession>A0A059FVT2</accession>
<comment type="similarity">
    <text evidence="9 10">Belongs to the TrpA family.</text>
</comment>
<comment type="function">
    <text evidence="1 9">The alpha subunit is responsible for the aldol cleavage of indoleglycerol phosphate to indole and glyceraldehyde 3-phosphate.</text>
</comment>
<dbReference type="RefSeq" id="WP_011648440.1">
    <property type="nucleotide sequence ID" value="NZ_ARYI01000006.1"/>
</dbReference>
<evidence type="ECO:0000256" key="3">
    <source>
        <dbReference type="ARBA" id="ARBA00011270"/>
    </source>
</evidence>
<dbReference type="UniPathway" id="UPA00035">
    <property type="reaction ID" value="UER00044"/>
</dbReference>
<proteinExistence type="inferred from homology"/>
<evidence type="ECO:0000256" key="7">
    <source>
        <dbReference type="ARBA" id="ARBA00023239"/>
    </source>
</evidence>
<dbReference type="CDD" id="cd04724">
    <property type="entry name" value="Tryptophan_synthase_alpha"/>
    <property type="match status" value="1"/>
</dbReference>
<comment type="pathway">
    <text evidence="2 9">Amino-acid biosynthesis; L-tryptophan biosynthesis; L-tryptophan from chorismate: step 5/5.</text>
</comment>